<name>A0A396K2K0_MEDTR</name>
<protein>
    <submittedName>
        <fullName evidence="1">Uncharacterized protein</fullName>
    </submittedName>
</protein>
<dbReference type="EMBL" id="PSQE01000001">
    <property type="protein sequence ID" value="RHN80737.1"/>
    <property type="molecule type" value="Genomic_DNA"/>
</dbReference>
<dbReference type="AlphaFoldDB" id="A0A396K2K0"/>
<comment type="caution">
    <text evidence="1">The sequence shown here is derived from an EMBL/GenBank/DDBJ whole genome shotgun (WGS) entry which is preliminary data.</text>
</comment>
<reference evidence="2" key="1">
    <citation type="journal article" date="2018" name="Nat. Plants">
        <title>Whole-genome landscape of Medicago truncatula symbiotic genes.</title>
        <authorList>
            <person name="Pecrix Y."/>
            <person name="Staton S.E."/>
            <person name="Sallet E."/>
            <person name="Lelandais-Briere C."/>
            <person name="Moreau S."/>
            <person name="Carrere S."/>
            <person name="Blein T."/>
            <person name="Jardinaud M.F."/>
            <person name="Latrasse D."/>
            <person name="Zouine M."/>
            <person name="Zahm M."/>
            <person name="Kreplak J."/>
            <person name="Mayjonade B."/>
            <person name="Satge C."/>
            <person name="Perez M."/>
            <person name="Cauet S."/>
            <person name="Marande W."/>
            <person name="Chantry-Darmon C."/>
            <person name="Lopez-Roques C."/>
            <person name="Bouchez O."/>
            <person name="Berard A."/>
            <person name="Debelle F."/>
            <person name="Munos S."/>
            <person name="Bendahmane A."/>
            <person name="Berges H."/>
            <person name="Niebel A."/>
            <person name="Buitink J."/>
            <person name="Frugier F."/>
            <person name="Benhamed M."/>
            <person name="Crespi M."/>
            <person name="Gouzy J."/>
            <person name="Gamas P."/>
        </authorList>
    </citation>
    <scope>NUCLEOTIDE SEQUENCE [LARGE SCALE GENOMIC DNA]</scope>
    <source>
        <strain evidence="2">cv. Jemalong A17</strain>
    </source>
</reference>
<proteinExistence type="predicted"/>
<evidence type="ECO:0000313" key="1">
    <source>
        <dbReference type="EMBL" id="RHN80737.1"/>
    </source>
</evidence>
<accession>A0A396K2K0</accession>
<sequence>MPIWISLACQISIKDATLQHQVQLSFQPEARFSPFSFGVQVSQFLLFKARRLYDIGVRNFRIHNASPLGCLAHFISLFGTDPSKLDELGCLR</sequence>
<organism evidence="1 2">
    <name type="scientific">Medicago truncatula</name>
    <name type="common">Barrel medic</name>
    <name type="synonym">Medicago tribuloides</name>
    <dbReference type="NCBI Taxonomy" id="3880"/>
    <lineage>
        <taxon>Eukaryota</taxon>
        <taxon>Viridiplantae</taxon>
        <taxon>Streptophyta</taxon>
        <taxon>Embryophyta</taxon>
        <taxon>Tracheophyta</taxon>
        <taxon>Spermatophyta</taxon>
        <taxon>Magnoliopsida</taxon>
        <taxon>eudicotyledons</taxon>
        <taxon>Gunneridae</taxon>
        <taxon>Pentapetalae</taxon>
        <taxon>rosids</taxon>
        <taxon>fabids</taxon>
        <taxon>Fabales</taxon>
        <taxon>Fabaceae</taxon>
        <taxon>Papilionoideae</taxon>
        <taxon>50 kb inversion clade</taxon>
        <taxon>NPAAA clade</taxon>
        <taxon>Hologalegina</taxon>
        <taxon>IRL clade</taxon>
        <taxon>Trifolieae</taxon>
        <taxon>Medicago</taxon>
    </lineage>
</organism>
<gene>
    <name evidence="1" type="ORF">MtrunA17_Chr1g0191491</name>
</gene>
<dbReference type="Proteomes" id="UP000265566">
    <property type="component" value="Chromosome 1"/>
</dbReference>
<dbReference type="Gramene" id="rna4697">
    <property type="protein sequence ID" value="RHN80737.1"/>
    <property type="gene ID" value="gene4697"/>
</dbReference>
<evidence type="ECO:0000313" key="2">
    <source>
        <dbReference type="Proteomes" id="UP000265566"/>
    </source>
</evidence>